<organism evidence="1 2">
    <name type="scientific">Roseateles aquatilis</name>
    <dbReference type="NCBI Taxonomy" id="431061"/>
    <lineage>
        <taxon>Bacteria</taxon>
        <taxon>Pseudomonadati</taxon>
        <taxon>Pseudomonadota</taxon>
        <taxon>Betaproteobacteria</taxon>
        <taxon>Burkholderiales</taxon>
        <taxon>Sphaerotilaceae</taxon>
        <taxon>Roseateles</taxon>
    </lineage>
</organism>
<gene>
    <name evidence="1" type="ORF">CDN99_06595</name>
</gene>
<accession>A0A246JHD7</accession>
<keyword evidence="2" id="KW-1185">Reference proteome</keyword>
<comment type="caution">
    <text evidence="1">The sequence shown here is derived from an EMBL/GenBank/DDBJ whole genome shotgun (WGS) entry which is preliminary data.</text>
</comment>
<evidence type="ECO:0000313" key="2">
    <source>
        <dbReference type="Proteomes" id="UP000197468"/>
    </source>
</evidence>
<name>A0A246JHD7_9BURK</name>
<evidence type="ECO:0000313" key="1">
    <source>
        <dbReference type="EMBL" id="OWQ92021.1"/>
    </source>
</evidence>
<dbReference type="OrthoDB" id="9155114at2"/>
<proteinExistence type="predicted"/>
<dbReference type="RefSeq" id="WP_088383852.1">
    <property type="nucleotide sequence ID" value="NZ_NIOF01000002.1"/>
</dbReference>
<dbReference type="EMBL" id="NIOF01000002">
    <property type="protein sequence ID" value="OWQ92021.1"/>
    <property type="molecule type" value="Genomic_DNA"/>
</dbReference>
<dbReference type="Proteomes" id="UP000197468">
    <property type="component" value="Unassembled WGS sequence"/>
</dbReference>
<reference evidence="1 2" key="1">
    <citation type="journal article" date="2008" name="Int. J. Syst. Evol. Microbiol.">
        <title>Description of Roseateles aquatilis sp. nov. and Roseateles terrae sp. nov., in the class Betaproteobacteria, and emended description of the genus Roseateles.</title>
        <authorList>
            <person name="Gomila M."/>
            <person name="Bowien B."/>
            <person name="Falsen E."/>
            <person name="Moore E.R."/>
            <person name="Lalucat J."/>
        </authorList>
    </citation>
    <scope>NUCLEOTIDE SEQUENCE [LARGE SCALE GENOMIC DNA]</scope>
    <source>
        <strain evidence="1 2">CCUG 48205</strain>
    </source>
</reference>
<dbReference type="AlphaFoldDB" id="A0A246JHD7"/>
<sequence>MTTLDLSRERRVDWPRVIANLQRTGMSPSTIADWVGVGRKTITDYARDDLPAEPAHWVGHCLIVLWCERCGTTLADLPTRLVQPSVSQVLREHA</sequence>
<protein>
    <submittedName>
        <fullName evidence="1">Uncharacterized protein</fullName>
    </submittedName>
</protein>